<organism evidence="1 2">
    <name type="scientific">Pleurodeles waltl</name>
    <name type="common">Iberian ribbed newt</name>
    <dbReference type="NCBI Taxonomy" id="8319"/>
    <lineage>
        <taxon>Eukaryota</taxon>
        <taxon>Metazoa</taxon>
        <taxon>Chordata</taxon>
        <taxon>Craniata</taxon>
        <taxon>Vertebrata</taxon>
        <taxon>Euteleostomi</taxon>
        <taxon>Amphibia</taxon>
        <taxon>Batrachia</taxon>
        <taxon>Caudata</taxon>
        <taxon>Salamandroidea</taxon>
        <taxon>Salamandridae</taxon>
        <taxon>Pleurodelinae</taxon>
        <taxon>Pleurodeles</taxon>
    </lineage>
</organism>
<dbReference type="AlphaFoldDB" id="A0AAV7MLJ0"/>
<keyword evidence="2" id="KW-1185">Reference proteome</keyword>
<gene>
    <name evidence="1" type="ORF">NDU88_001850</name>
</gene>
<name>A0AAV7MLJ0_PLEWA</name>
<reference evidence="1" key="1">
    <citation type="journal article" date="2022" name="bioRxiv">
        <title>Sequencing and chromosome-scale assembly of the giantPleurodeles waltlgenome.</title>
        <authorList>
            <person name="Brown T."/>
            <person name="Elewa A."/>
            <person name="Iarovenko S."/>
            <person name="Subramanian E."/>
            <person name="Araus A.J."/>
            <person name="Petzold A."/>
            <person name="Susuki M."/>
            <person name="Suzuki K.-i.T."/>
            <person name="Hayashi T."/>
            <person name="Toyoda A."/>
            <person name="Oliveira C."/>
            <person name="Osipova E."/>
            <person name="Leigh N.D."/>
            <person name="Simon A."/>
            <person name="Yun M.H."/>
        </authorList>
    </citation>
    <scope>NUCLEOTIDE SEQUENCE</scope>
    <source>
        <strain evidence="1">20211129_DDA</strain>
        <tissue evidence="1">Liver</tissue>
    </source>
</reference>
<proteinExistence type="predicted"/>
<accession>A0AAV7MLJ0</accession>
<evidence type="ECO:0000313" key="2">
    <source>
        <dbReference type="Proteomes" id="UP001066276"/>
    </source>
</evidence>
<protein>
    <submittedName>
        <fullName evidence="1">Uncharacterized protein</fullName>
    </submittedName>
</protein>
<sequence>MDSRCIGIRDWNRRGILDGPCGASGYWCFYGVPIGGTLLGLGITAVRKIVPWASQTKYKLNYNLSRGRHIRCGVKGRAHLQRR</sequence>
<dbReference type="Proteomes" id="UP001066276">
    <property type="component" value="Chromosome 9"/>
</dbReference>
<comment type="caution">
    <text evidence="1">The sequence shown here is derived from an EMBL/GenBank/DDBJ whole genome shotgun (WGS) entry which is preliminary data.</text>
</comment>
<evidence type="ECO:0000313" key="1">
    <source>
        <dbReference type="EMBL" id="KAJ1104438.1"/>
    </source>
</evidence>
<dbReference type="EMBL" id="JANPWB010000013">
    <property type="protein sequence ID" value="KAJ1104438.1"/>
    <property type="molecule type" value="Genomic_DNA"/>
</dbReference>